<evidence type="ECO:0000256" key="1">
    <source>
        <dbReference type="SAM" id="Coils"/>
    </source>
</evidence>
<evidence type="ECO:0000313" key="2">
    <source>
        <dbReference type="EMBL" id="VWL87538.1"/>
    </source>
</evidence>
<dbReference type="RefSeq" id="WP_152067356.1">
    <property type="nucleotide sequence ID" value="NZ_CABWIF010000002.1"/>
</dbReference>
<protein>
    <submittedName>
        <fullName evidence="2">Uncharacterized protein</fullName>
    </submittedName>
</protein>
<dbReference type="AlphaFoldDB" id="A0A5K1IK10"/>
<sequence>MGIICDTCGRDIDALGQDNMGVDAPLCEDCWSGQKSLAVQDRHLQNLHRENERLRSENKALADNLAEVGRKLANARQRLRSDGPADCKRLRREIETAYEVSRERALALTKLDECELWLGRCEPKETAAPTLKGAAQEVAMPCLKDDEARGFAMPDVNVEVKAEVTAEKLAKSLREAMKPAMRMAVE</sequence>
<dbReference type="EMBL" id="CABWIF010000002">
    <property type="protein sequence ID" value="VWL87538.1"/>
    <property type="molecule type" value="Genomic_DNA"/>
</dbReference>
<name>A0A5K1IK10_9ACTN</name>
<feature type="coiled-coil region" evidence="1">
    <location>
        <begin position="37"/>
        <end position="78"/>
    </location>
</feature>
<proteinExistence type="predicted"/>
<gene>
    <name evidence="2" type="ORF">CKJAJONC_01148</name>
</gene>
<organism evidence="2 3">
    <name type="scientific">Collinsella aerofaciens</name>
    <dbReference type="NCBI Taxonomy" id="74426"/>
    <lineage>
        <taxon>Bacteria</taxon>
        <taxon>Bacillati</taxon>
        <taxon>Actinomycetota</taxon>
        <taxon>Coriobacteriia</taxon>
        <taxon>Coriobacteriales</taxon>
        <taxon>Coriobacteriaceae</taxon>
        <taxon>Collinsella</taxon>
    </lineage>
</organism>
<reference evidence="2 3" key="1">
    <citation type="submission" date="2019-10" db="EMBL/GenBank/DDBJ databases">
        <authorList>
            <person name="Wolf R A."/>
        </authorList>
    </citation>
    <scope>NUCLEOTIDE SEQUENCE [LARGE SCALE GENOMIC DNA]</scope>
    <source>
        <strain evidence="2">Collinsella_aerofaciens_DSM_13712</strain>
    </source>
</reference>
<evidence type="ECO:0000313" key="3">
    <source>
        <dbReference type="Proteomes" id="UP000368032"/>
    </source>
</evidence>
<accession>A0A5K1IK10</accession>
<keyword evidence="1" id="KW-0175">Coiled coil</keyword>
<dbReference type="Proteomes" id="UP000368032">
    <property type="component" value="Unassembled WGS sequence"/>
</dbReference>